<dbReference type="InterPro" id="IPR032710">
    <property type="entry name" value="NTF2-like_dom_sf"/>
</dbReference>
<dbReference type="Gene3D" id="3.10.450.50">
    <property type="match status" value="1"/>
</dbReference>
<proteinExistence type="predicted"/>
<evidence type="ECO:0000259" key="1">
    <source>
        <dbReference type="Pfam" id="PF14534"/>
    </source>
</evidence>
<dbReference type="Pfam" id="PF14534">
    <property type="entry name" value="DUF4440"/>
    <property type="match status" value="1"/>
</dbReference>
<organism evidence="2 3">
    <name type="scientific">Flavobacterium hungaricum</name>
    <dbReference type="NCBI Taxonomy" id="2082725"/>
    <lineage>
        <taxon>Bacteria</taxon>
        <taxon>Pseudomonadati</taxon>
        <taxon>Bacteroidota</taxon>
        <taxon>Flavobacteriia</taxon>
        <taxon>Flavobacteriales</taxon>
        <taxon>Flavobacteriaceae</taxon>
        <taxon>Flavobacterium</taxon>
    </lineage>
</organism>
<dbReference type="RefSeq" id="WP_193845394.1">
    <property type="nucleotide sequence ID" value="NZ_PRDM01000001.1"/>
</dbReference>
<sequence>METQIIDLEKKYWQGMEQHDYDTVKNLTRFPCIIAGKNGVQSVEEDSFKKMFESGEGDKIKVVNIAAVQTELLAENSAVIAYSIELKVLDDKQNPPMKCACTSTWIKENDKWLCALHTEVELQ</sequence>
<protein>
    <submittedName>
        <fullName evidence="2">Nuclear transport factor 2 family protein</fullName>
    </submittedName>
</protein>
<keyword evidence="3" id="KW-1185">Reference proteome</keyword>
<evidence type="ECO:0000313" key="3">
    <source>
        <dbReference type="Proteomes" id="UP000640614"/>
    </source>
</evidence>
<gene>
    <name evidence="2" type="ORF">C4F50_05495</name>
</gene>
<dbReference type="InterPro" id="IPR027843">
    <property type="entry name" value="DUF4440"/>
</dbReference>
<dbReference type="SUPFAM" id="SSF54427">
    <property type="entry name" value="NTF2-like"/>
    <property type="match status" value="1"/>
</dbReference>
<accession>A0ABR9TGB6</accession>
<reference evidence="2 3" key="1">
    <citation type="submission" date="2018-07" db="EMBL/GenBank/DDBJ databases">
        <title>Genome assembly of strain KB82.</title>
        <authorList>
            <person name="Kukolya J."/>
            <person name="Horvath B."/>
            <person name="Nagy I."/>
            <person name="Toth A."/>
        </authorList>
    </citation>
    <scope>NUCLEOTIDE SEQUENCE [LARGE SCALE GENOMIC DNA]</scope>
    <source>
        <strain evidence="2 3">Kb82</strain>
    </source>
</reference>
<feature type="domain" description="DUF4440" evidence="1">
    <location>
        <begin position="5"/>
        <end position="113"/>
    </location>
</feature>
<dbReference type="Proteomes" id="UP000640614">
    <property type="component" value="Unassembled WGS sequence"/>
</dbReference>
<comment type="caution">
    <text evidence="2">The sequence shown here is derived from an EMBL/GenBank/DDBJ whole genome shotgun (WGS) entry which is preliminary data.</text>
</comment>
<evidence type="ECO:0000313" key="2">
    <source>
        <dbReference type="EMBL" id="MBE8724398.1"/>
    </source>
</evidence>
<name>A0ABR9TGB6_9FLAO</name>
<dbReference type="EMBL" id="PRDM01000001">
    <property type="protein sequence ID" value="MBE8724398.1"/>
    <property type="molecule type" value="Genomic_DNA"/>
</dbReference>